<dbReference type="Proteomes" id="UP000590524">
    <property type="component" value="Unassembled WGS sequence"/>
</dbReference>
<organism evidence="1 2">
    <name type="scientific">Sphingobium scionense</name>
    <dbReference type="NCBI Taxonomy" id="1404341"/>
    <lineage>
        <taxon>Bacteria</taxon>
        <taxon>Pseudomonadati</taxon>
        <taxon>Pseudomonadota</taxon>
        <taxon>Alphaproteobacteria</taxon>
        <taxon>Sphingomonadales</taxon>
        <taxon>Sphingomonadaceae</taxon>
        <taxon>Sphingobium</taxon>
    </lineage>
</organism>
<evidence type="ECO:0000313" key="2">
    <source>
        <dbReference type="Proteomes" id="UP000590524"/>
    </source>
</evidence>
<dbReference type="EMBL" id="JACIEU010000006">
    <property type="protein sequence ID" value="MBB4148024.1"/>
    <property type="molecule type" value="Genomic_DNA"/>
</dbReference>
<dbReference type="RefSeq" id="WP_188081802.1">
    <property type="nucleotide sequence ID" value="NZ_JACIEU010000006.1"/>
</dbReference>
<name>A0A7W6LPC1_9SPHN</name>
<proteinExistence type="predicted"/>
<evidence type="ECO:0000313" key="1">
    <source>
        <dbReference type="EMBL" id="MBB4148024.1"/>
    </source>
</evidence>
<gene>
    <name evidence="1" type="ORF">GGQ90_001802</name>
</gene>
<comment type="caution">
    <text evidence="1">The sequence shown here is derived from an EMBL/GenBank/DDBJ whole genome shotgun (WGS) entry which is preliminary data.</text>
</comment>
<protein>
    <submittedName>
        <fullName evidence="1">Uncharacterized protein</fullName>
    </submittedName>
</protein>
<keyword evidence="2" id="KW-1185">Reference proteome</keyword>
<dbReference type="AlphaFoldDB" id="A0A7W6LPC1"/>
<sequence length="223" mass="24845">MIAALYVETNGCYFGLPGVQVVGHGEDHADGSTTVHMDGRTYAGPWPVVAHPSCKRWGRFWHGSTRKPHQFKLGDDGGCFEHALESAREHGGVIEHPADSKAWSHFNLNAPPRDGGWVRADMLGGWTCCVDQGHYGHFANKLTWLYVNGVDPKDLPELIWGKGRQRLHPRALERYGYAKARRIGMMAMVGGKDKVRIRNRTPGPFRDLLLSLARLAKNRRAAA</sequence>
<reference evidence="1 2" key="1">
    <citation type="submission" date="2020-08" db="EMBL/GenBank/DDBJ databases">
        <title>Genomic Encyclopedia of Type Strains, Phase IV (KMG-IV): sequencing the most valuable type-strain genomes for metagenomic binning, comparative biology and taxonomic classification.</title>
        <authorList>
            <person name="Goeker M."/>
        </authorList>
    </citation>
    <scope>NUCLEOTIDE SEQUENCE [LARGE SCALE GENOMIC DNA]</scope>
    <source>
        <strain evidence="1 2">DSM 19371</strain>
    </source>
</reference>
<accession>A0A7W6LPC1</accession>